<dbReference type="SUPFAM" id="SSF53187">
    <property type="entry name" value="Zn-dependent exopeptidases"/>
    <property type="match status" value="1"/>
</dbReference>
<keyword evidence="3" id="KW-0732">Signal</keyword>
<dbReference type="InterPro" id="IPR002508">
    <property type="entry name" value="MurNAc-LAA_cat"/>
</dbReference>
<evidence type="ECO:0000259" key="4">
    <source>
        <dbReference type="SMART" id="SM00646"/>
    </source>
</evidence>
<dbReference type="GO" id="GO:0030288">
    <property type="term" value="C:outer membrane-bounded periplasmic space"/>
    <property type="evidence" value="ECO:0007669"/>
    <property type="project" value="TreeGrafter"/>
</dbReference>
<dbReference type="InterPro" id="IPR050695">
    <property type="entry name" value="N-acetylmuramoyl_amidase_3"/>
</dbReference>
<dbReference type="Gene3D" id="3.40.630.40">
    <property type="entry name" value="Zn-dependent exopeptidases"/>
    <property type="match status" value="1"/>
</dbReference>
<accession>A0A0D7X257</accession>
<dbReference type="PANTHER" id="PTHR30404">
    <property type="entry name" value="N-ACETYLMURAMOYL-L-ALANINE AMIDASE"/>
    <property type="match status" value="1"/>
</dbReference>
<comment type="caution">
    <text evidence="5">The sequence shown here is derived from an EMBL/GenBank/DDBJ whole genome shotgun (WGS) entry which is preliminary data.</text>
</comment>
<dbReference type="Gene3D" id="3.30.457.10">
    <property type="entry name" value="Copper amine oxidase-like, N-terminal domain"/>
    <property type="match status" value="1"/>
</dbReference>
<organism evidence="5 6">
    <name type="scientific">Paenibacillus terrae</name>
    <dbReference type="NCBI Taxonomy" id="159743"/>
    <lineage>
        <taxon>Bacteria</taxon>
        <taxon>Bacillati</taxon>
        <taxon>Bacillota</taxon>
        <taxon>Bacilli</taxon>
        <taxon>Bacillales</taxon>
        <taxon>Paenibacillaceae</taxon>
        <taxon>Paenibacillus</taxon>
    </lineage>
</organism>
<dbReference type="Pfam" id="PF11741">
    <property type="entry name" value="AMIN"/>
    <property type="match status" value="1"/>
</dbReference>
<dbReference type="PANTHER" id="PTHR30404:SF0">
    <property type="entry name" value="N-ACETYLMURAMOYL-L-ALANINE AMIDASE AMIC"/>
    <property type="match status" value="1"/>
</dbReference>
<evidence type="ECO:0000313" key="5">
    <source>
        <dbReference type="EMBL" id="KJD44132.1"/>
    </source>
</evidence>
<proteinExistence type="predicted"/>
<dbReference type="SMART" id="SM00646">
    <property type="entry name" value="Ami_3"/>
    <property type="match status" value="1"/>
</dbReference>
<evidence type="ECO:0000313" key="6">
    <source>
        <dbReference type="Proteomes" id="UP000032534"/>
    </source>
</evidence>
<dbReference type="GO" id="GO:0008745">
    <property type="term" value="F:N-acetylmuramoyl-L-alanine amidase activity"/>
    <property type="evidence" value="ECO:0007669"/>
    <property type="project" value="InterPro"/>
</dbReference>
<evidence type="ECO:0000256" key="1">
    <source>
        <dbReference type="ARBA" id="ARBA00022801"/>
    </source>
</evidence>
<keyword evidence="1" id="KW-0378">Hydrolase</keyword>
<evidence type="ECO:0000256" key="2">
    <source>
        <dbReference type="SAM" id="MobiDB-lite"/>
    </source>
</evidence>
<dbReference type="AlphaFoldDB" id="A0A0D7X257"/>
<dbReference type="Gene3D" id="2.60.40.3500">
    <property type="match status" value="1"/>
</dbReference>
<dbReference type="Proteomes" id="UP000032534">
    <property type="component" value="Unassembled WGS sequence"/>
</dbReference>
<dbReference type="OrthoDB" id="9806267at2"/>
<name>A0A0D7X257_9BACL</name>
<dbReference type="InterPro" id="IPR036582">
    <property type="entry name" value="Mao_N_sf"/>
</dbReference>
<dbReference type="CDD" id="cd02696">
    <property type="entry name" value="MurNAc-LAA"/>
    <property type="match status" value="1"/>
</dbReference>
<feature type="chain" id="PRO_5002326118" evidence="3">
    <location>
        <begin position="26"/>
        <end position="525"/>
    </location>
</feature>
<feature type="signal peptide" evidence="3">
    <location>
        <begin position="1"/>
        <end position="25"/>
    </location>
</feature>
<dbReference type="Pfam" id="PF01520">
    <property type="entry name" value="Amidase_3"/>
    <property type="match status" value="1"/>
</dbReference>
<sequence>MKKYGWLILVAILIGLWPSSSHVNAAGADLFLDGKRIEAPADAKPEMVNGKVMVPLRVVGEQLGYQFKWEPQAYKISIQKNSTDMSMYVGRTSADVNGKTVNLDAPPVLRGNSTMVPLRFVGEQMGLKVDWNNKNKSVNLSQKVATQQIDKQSTSQKSSQTQVQNTSTPKPPTPTTTTTNLAGSDKLTQDAFSSSKQQDTEQLKANTLLVQNITFQDEALQISLNRDVTPKVTKMTGPDRIVVDLAEAALTSELSQQFPVRSDGLRVLTNIDSGDVQEVRFAPADGQKGGVRIVIVLNQVRDYELSTNSTGEITLQLRERSVDQAVTPTNSGGRKIVVIDPGHGGRDPGAGSITGRHEKEFALAVGLKVKQLLQNDPDIQVVMTRDGDTYPTLDERPQLANEQQASVFVSIHGNSMLASNKGKANGSETYYARQESLGLATTMHKHLVAATGFKDNGIKVANHIVTRKAQMPAVLLECGYLSNLSDEAAMFSEETQERIAEGIVDGLKEYLGTVTVNDTSDSINS</sequence>
<dbReference type="Pfam" id="PF07833">
    <property type="entry name" value="Cu_amine_oxidN1"/>
    <property type="match status" value="1"/>
</dbReference>
<protein>
    <submittedName>
        <fullName evidence="5">Cwlu</fullName>
    </submittedName>
</protein>
<keyword evidence="6" id="KW-1185">Reference proteome</keyword>
<feature type="compositionally biased region" description="Low complexity" evidence="2">
    <location>
        <begin position="146"/>
        <end position="168"/>
    </location>
</feature>
<dbReference type="PATRIC" id="fig|159743.3.peg.4168"/>
<reference evidence="5 6" key="1">
    <citation type="submission" date="2014-11" db="EMBL/GenBank/DDBJ databases">
        <title>Draft Genome Sequences of Paenibacillus polymyxa NRRL B-30509 and Paenibacillus terrae NRRL B-30644, Strains from a Poultry Environment that Produce Tridecaptin A and Paenicidins.</title>
        <authorList>
            <person name="van Belkum M.J."/>
            <person name="Lohans C.T."/>
            <person name="Vederas J.C."/>
        </authorList>
    </citation>
    <scope>NUCLEOTIDE SEQUENCE [LARGE SCALE GENOMIC DNA]</scope>
    <source>
        <strain evidence="5 6">NRRL B-30644</strain>
    </source>
</reference>
<gene>
    <name evidence="5" type="ORF">QD47_18745</name>
</gene>
<dbReference type="SUPFAM" id="SSF55383">
    <property type="entry name" value="Copper amine oxidase, domain N"/>
    <property type="match status" value="1"/>
</dbReference>
<dbReference type="EMBL" id="JTHP01000041">
    <property type="protein sequence ID" value="KJD44132.1"/>
    <property type="molecule type" value="Genomic_DNA"/>
</dbReference>
<feature type="domain" description="MurNAc-LAA" evidence="4">
    <location>
        <begin position="397"/>
        <end position="508"/>
    </location>
</feature>
<dbReference type="InterPro" id="IPR021731">
    <property type="entry name" value="AMIN_dom"/>
</dbReference>
<dbReference type="InterPro" id="IPR012854">
    <property type="entry name" value="Cu_amine_oxidase-like_N"/>
</dbReference>
<dbReference type="GO" id="GO:0009253">
    <property type="term" value="P:peptidoglycan catabolic process"/>
    <property type="evidence" value="ECO:0007669"/>
    <property type="project" value="InterPro"/>
</dbReference>
<dbReference type="RefSeq" id="WP_044647570.1">
    <property type="nucleotide sequence ID" value="NZ_JTHP01000041.1"/>
</dbReference>
<feature type="region of interest" description="Disordered" evidence="2">
    <location>
        <begin position="144"/>
        <end position="198"/>
    </location>
</feature>
<evidence type="ECO:0000256" key="3">
    <source>
        <dbReference type="SAM" id="SignalP"/>
    </source>
</evidence>